<dbReference type="OrthoDB" id="60112at2157"/>
<dbReference type="RefSeq" id="WP_192893826.1">
    <property type="nucleotide sequence ID" value="NZ_BFAX01000004.1"/>
</dbReference>
<comment type="caution">
    <text evidence="2">The sequence shown here is derived from an EMBL/GenBank/DDBJ whole genome shotgun (WGS) entry which is preliminary data.</text>
</comment>
<evidence type="ECO:0000313" key="2">
    <source>
        <dbReference type="EMBL" id="GBF36761.1"/>
    </source>
</evidence>
<name>A0A401HRJ9_9EURY</name>
<keyword evidence="1" id="KW-0812">Transmembrane</keyword>
<proteinExistence type="predicted"/>
<accession>A0A401HRJ9</accession>
<organism evidence="2 3">
    <name type="scientific">Methanofervidicoccus abyssi</name>
    <dbReference type="NCBI Taxonomy" id="2082189"/>
    <lineage>
        <taxon>Archaea</taxon>
        <taxon>Methanobacteriati</taxon>
        <taxon>Methanobacteriota</taxon>
        <taxon>Methanomada group</taxon>
        <taxon>Methanococci</taxon>
        <taxon>Methanococcales</taxon>
        <taxon>Methanofervidicoccus</taxon>
    </lineage>
</organism>
<evidence type="ECO:0000256" key="1">
    <source>
        <dbReference type="SAM" id="Phobius"/>
    </source>
</evidence>
<keyword evidence="1" id="KW-0472">Membrane</keyword>
<feature type="transmembrane region" description="Helical" evidence="1">
    <location>
        <begin position="38"/>
        <end position="56"/>
    </location>
</feature>
<protein>
    <submittedName>
        <fullName evidence="2">Uncharacterized protein</fullName>
    </submittedName>
</protein>
<sequence length="57" mass="6786">MNVKLDIVTFKDDEKIKEIDEFSKDLKRPYRMDNKIKILAYIFSILIVISALFNIVH</sequence>
<keyword evidence="3" id="KW-1185">Reference proteome</keyword>
<dbReference type="EMBL" id="BFAX01000004">
    <property type="protein sequence ID" value="GBF36761.1"/>
    <property type="molecule type" value="Genomic_DNA"/>
</dbReference>
<gene>
    <name evidence="2" type="ORF">MHHB_P0991</name>
</gene>
<reference evidence="2 3" key="1">
    <citation type="journal article" date="2019" name="Int. J. Syst. Evol. Microbiol.">
        <title>Methanofervidicoccus abyssi gen. nov., sp. nov., a hydrogenotrophic methanogen, isolated from a hydrothermal vent chimney in the Mid-Cayman Spreading Center, the Caribbean Sea.</title>
        <authorList>
            <person name="Sakai S."/>
            <person name="Takaki Y."/>
            <person name="Miyazaki M."/>
            <person name="Ogawara M."/>
            <person name="Yanagawa K."/>
            <person name="Miyazaki J."/>
            <person name="Takai K."/>
        </authorList>
    </citation>
    <scope>NUCLEOTIDE SEQUENCE [LARGE SCALE GENOMIC DNA]</scope>
    <source>
        <strain evidence="2 3">HHB</strain>
    </source>
</reference>
<dbReference type="AlphaFoldDB" id="A0A401HRJ9"/>
<evidence type="ECO:0000313" key="3">
    <source>
        <dbReference type="Proteomes" id="UP000290527"/>
    </source>
</evidence>
<dbReference type="Proteomes" id="UP000290527">
    <property type="component" value="Unassembled WGS sequence"/>
</dbReference>
<keyword evidence="1" id="KW-1133">Transmembrane helix</keyword>